<feature type="domain" description="UmuC" evidence="2">
    <location>
        <begin position="12"/>
        <end position="202"/>
    </location>
</feature>
<keyword evidence="3" id="KW-0614">Plasmid</keyword>
<dbReference type="RefSeq" id="WP_000272614.1">
    <property type="nucleotide sequence ID" value="NC_018486.1"/>
</dbReference>
<dbReference type="GO" id="GO:0006281">
    <property type="term" value="P:DNA repair"/>
    <property type="evidence" value="ECO:0007669"/>
    <property type="project" value="InterPro"/>
</dbReference>
<dbReference type="EMBL" id="CP003753">
    <property type="protein sequence ID" value="AFQ19542.1"/>
    <property type="molecule type" value="Genomic_DNA"/>
</dbReference>
<proteinExistence type="inferred from homology"/>
<evidence type="ECO:0000313" key="3">
    <source>
        <dbReference type="EMBL" id="AFQ19542.1"/>
    </source>
</evidence>
<evidence type="ECO:0000313" key="4">
    <source>
        <dbReference type="Proteomes" id="UP000005259"/>
    </source>
</evidence>
<dbReference type="GO" id="GO:0005829">
    <property type="term" value="C:cytosol"/>
    <property type="evidence" value="ECO:0007669"/>
    <property type="project" value="TreeGrafter"/>
</dbReference>
<dbReference type="Pfam" id="PF21999">
    <property type="entry name" value="IMS_HHH_1"/>
    <property type="match status" value="1"/>
</dbReference>
<dbReference type="CDD" id="cd01700">
    <property type="entry name" value="PolY_Pol_V_umuC"/>
    <property type="match status" value="1"/>
</dbReference>
<dbReference type="KEGG" id="bti:BTG_31028"/>
<dbReference type="InterPro" id="IPR050116">
    <property type="entry name" value="DNA_polymerase-Y"/>
</dbReference>
<dbReference type="Gene3D" id="1.10.150.20">
    <property type="entry name" value="5' to 3' exonuclease, C-terminal subdomain"/>
    <property type="match status" value="1"/>
</dbReference>
<dbReference type="GO" id="GO:0009432">
    <property type="term" value="P:SOS response"/>
    <property type="evidence" value="ECO:0007669"/>
    <property type="project" value="TreeGrafter"/>
</dbReference>
<dbReference type="SUPFAM" id="SSF56672">
    <property type="entry name" value="DNA/RNA polymerases"/>
    <property type="match status" value="1"/>
</dbReference>
<comment type="similarity">
    <text evidence="1">Belongs to the DNA polymerase type-Y family.</text>
</comment>
<dbReference type="Gene3D" id="3.30.1490.100">
    <property type="entry name" value="DNA polymerase, Y-family, little finger domain"/>
    <property type="match status" value="1"/>
</dbReference>
<dbReference type="InterPro" id="IPR053848">
    <property type="entry name" value="IMS_HHH_1"/>
</dbReference>
<dbReference type="SUPFAM" id="SSF100879">
    <property type="entry name" value="Lesion bypass DNA polymerase (Y-family), little finger domain"/>
    <property type="match status" value="1"/>
</dbReference>
<dbReference type="GO" id="GO:0003887">
    <property type="term" value="F:DNA-directed DNA polymerase activity"/>
    <property type="evidence" value="ECO:0007669"/>
    <property type="project" value="InterPro"/>
</dbReference>
<dbReference type="Pfam" id="PF11799">
    <property type="entry name" value="IMS_C"/>
    <property type="match status" value="1"/>
</dbReference>
<sequence length="422" mass="48176">MYDYSLCPNNTIFCLDLVSFFASVSCVKLGYDPLQTKLAVVSDTTRPGSVVLAATKSLKKLGIKQGSRRYELEKIPDVIVVDPQMDTYIRCSNYIAKIILQYVPPEYYFQYSIDECFIQVDNIFSLFADSPRDFALKLQQEIYRKTKGISAAVGIGKNMIMAKVALDISAKNSPDLIAEWDYNDVPTKIWSIRPLSSFWGISAKTEAKLNRKGIHTIGDLAHYPLKYLQKEFGVIGTDLHLHSHGIDFSRITDTYKPKSTSIGKSQILMRDYKIEEIPVILLEQIEEVCYRMRMKHKLARTVQFSVGYSRSYGGGFRKSVTFERPTCMTMDIYHICLKYLMELHTGEPIRSISISLTNLVNEGVEQISIFDDIKKREQQIKLTRALDEIRTRFGKNSILRAVSYTPQSTVRYRNTLIGGHKA</sequence>
<dbReference type="InterPro" id="IPR043502">
    <property type="entry name" value="DNA/RNA_pol_sf"/>
</dbReference>
<evidence type="ECO:0000256" key="1">
    <source>
        <dbReference type="ARBA" id="ARBA00010945"/>
    </source>
</evidence>
<dbReference type="Gene3D" id="3.40.1170.60">
    <property type="match status" value="1"/>
</dbReference>
<gene>
    <name evidence="3" type="ORF">BTG_31028</name>
</gene>
<dbReference type="GO" id="GO:0003684">
    <property type="term" value="F:damaged DNA binding"/>
    <property type="evidence" value="ECO:0007669"/>
    <property type="project" value="InterPro"/>
</dbReference>
<dbReference type="AlphaFoldDB" id="A0A9W3JGL1"/>
<dbReference type="InterPro" id="IPR036775">
    <property type="entry name" value="DNA_pol_Y-fam_lit_finger_sf"/>
</dbReference>
<dbReference type="PANTHER" id="PTHR11076:SF35">
    <property type="entry name" value="DNA REPAIR PROTEIN HOMOLOG YOBH"/>
    <property type="match status" value="1"/>
</dbReference>
<organism evidence="3 4">
    <name type="scientific">Bacillus thuringiensis HD-771</name>
    <dbReference type="NCBI Taxonomy" id="1218175"/>
    <lineage>
        <taxon>Bacteria</taxon>
        <taxon>Bacillati</taxon>
        <taxon>Bacillota</taxon>
        <taxon>Bacilli</taxon>
        <taxon>Bacillales</taxon>
        <taxon>Bacillaceae</taxon>
        <taxon>Bacillus</taxon>
        <taxon>Bacillus cereus group</taxon>
    </lineage>
</organism>
<dbReference type="InterPro" id="IPR017961">
    <property type="entry name" value="DNA_pol_Y-fam_little_finger"/>
</dbReference>
<dbReference type="PANTHER" id="PTHR11076">
    <property type="entry name" value="DNA REPAIR POLYMERASE UMUC / TRANSFERASE FAMILY MEMBER"/>
    <property type="match status" value="1"/>
</dbReference>
<name>A0A9W3JGL1_BACTU</name>
<protein>
    <submittedName>
        <fullName evidence="3">DNA-damage repair protein (DNA polymerase IV)</fullName>
    </submittedName>
</protein>
<dbReference type="Proteomes" id="UP000005259">
    <property type="component" value="Plasmid p01"/>
</dbReference>
<dbReference type="GO" id="GO:0042276">
    <property type="term" value="P:error-prone translesion synthesis"/>
    <property type="evidence" value="ECO:0007669"/>
    <property type="project" value="TreeGrafter"/>
</dbReference>
<geneLocation type="plasmid" evidence="3 4">
    <name>p01</name>
</geneLocation>
<dbReference type="Gene3D" id="3.30.70.270">
    <property type="match status" value="1"/>
</dbReference>
<dbReference type="PROSITE" id="PS50173">
    <property type="entry name" value="UMUC"/>
    <property type="match status" value="1"/>
</dbReference>
<accession>A0A9W3JGL1</accession>
<dbReference type="InterPro" id="IPR001126">
    <property type="entry name" value="UmuC"/>
</dbReference>
<reference evidence="3 4" key="1">
    <citation type="submission" date="2012-08" db="EMBL/GenBank/DDBJ databases">
        <authorList>
            <person name="Doggett N."/>
            <person name="Teshima H."/>
            <person name="Bruce D."/>
            <person name="Detter J.C."/>
            <person name="Johnson S.L."/>
            <person name="Han C."/>
        </authorList>
    </citation>
    <scope>NUCLEOTIDE SEQUENCE [LARGE SCALE GENOMIC DNA]</scope>
    <source>
        <strain evidence="3 4">HD-771</strain>
        <plasmid evidence="3 4">p01</plasmid>
    </source>
</reference>
<evidence type="ECO:0000259" key="2">
    <source>
        <dbReference type="PROSITE" id="PS50173"/>
    </source>
</evidence>
<dbReference type="Pfam" id="PF00817">
    <property type="entry name" value="IMS"/>
    <property type="match status" value="1"/>
</dbReference>
<dbReference type="InterPro" id="IPR043128">
    <property type="entry name" value="Rev_trsase/Diguanyl_cyclase"/>
</dbReference>